<dbReference type="EMBL" id="JAHQIW010005156">
    <property type="protein sequence ID" value="KAJ1365047.1"/>
    <property type="molecule type" value="Genomic_DNA"/>
</dbReference>
<feature type="region of interest" description="Disordered" evidence="1">
    <location>
        <begin position="1"/>
        <end position="40"/>
    </location>
</feature>
<name>A0AAD5N933_PARTN</name>
<dbReference type="Proteomes" id="UP001196413">
    <property type="component" value="Unassembled WGS sequence"/>
</dbReference>
<sequence length="71" mass="7946">MVQGANEQGELRRTHQDNSLSNDPAQNLTPYLLNGDSSESTCRLSRPTIYLLTTAELEQISGFFPDKLFQS</sequence>
<keyword evidence="3" id="KW-1185">Reference proteome</keyword>
<dbReference type="AlphaFoldDB" id="A0AAD5N933"/>
<evidence type="ECO:0000313" key="2">
    <source>
        <dbReference type="EMBL" id="KAJ1365047.1"/>
    </source>
</evidence>
<accession>A0AAD5N933</accession>
<organism evidence="2 3">
    <name type="scientific">Parelaphostrongylus tenuis</name>
    <name type="common">Meningeal worm</name>
    <dbReference type="NCBI Taxonomy" id="148309"/>
    <lineage>
        <taxon>Eukaryota</taxon>
        <taxon>Metazoa</taxon>
        <taxon>Ecdysozoa</taxon>
        <taxon>Nematoda</taxon>
        <taxon>Chromadorea</taxon>
        <taxon>Rhabditida</taxon>
        <taxon>Rhabditina</taxon>
        <taxon>Rhabditomorpha</taxon>
        <taxon>Strongyloidea</taxon>
        <taxon>Metastrongylidae</taxon>
        <taxon>Parelaphostrongylus</taxon>
    </lineage>
</organism>
<protein>
    <submittedName>
        <fullName evidence="2">Uncharacterized protein</fullName>
    </submittedName>
</protein>
<evidence type="ECO:0000313" key="3">
    <source>
        <dbReference type="Proteomes" id="UP001196413"/>
    </source>
</evidence>
<reference evidence="2" key="1">
    <citation type="submission" date="2021-06" db="EMBL/GenBank/DDBJ databases">
        <title>Parelaphostrongylus tenuis whole genome reference sequence.</title>
        <authorList>
            <person name="Garwood T.J."/>
            <person name="Larsen P.A."/>
            <person name="Fountain-Jones N.M."/>
            <person name="Garbe J.R."/>
            <person name="Macchietto M.G."/>
            <person name="Kania S.A."/>
            <person name="Gerhold R.W."/>
            <person name="Richards J.E."/>
            <person name="Wolf T.M."/>
        </authorList>
    </citation>
    <scope>NUCLEOTIDE SEQUENCE</scope>
    <source>
        <strain evidence="2">MNPRO001-30</strain>
        <tissue evidence="2">Meninges</tissue>
    </source>
</reference>
<proteinExistence type="predicted"/>
<evidence type="ECO:0000256" key="1">
    <source>
        <dbReference type="SAM" id="MobiDB-lite"/>
    </source>
</evidence>
<comment type="caution">
    <text evidence="2">The sequence shown here is derived from an EMBL/GenBank/DDBJ whole genome shotgun (WGS) entry which is preliminary data.</text>
</comment>
<gene>
    <name evidence="2" type="ORF">KIN20_025261</name>
</gene>
<feature type="compositionally biased region" description="Polar residues" evidence="1">
    <location>
        <begin position="17"/>
        <end position="40"/>
    </location>
</feature>